<dbReference type="AlphaFoldDB" id="A0A1B0D5E6"/>
<dbReference type="OrthoDB" id="10334389at2759"/>
<dbReference type="EnsemblMetazoa" id="PPAI002703-RA">
    <property type="protein sequence ID" value="PPAI002703-PA"/>
    <property type="gene ID" value="PPAI002703"/>
</dbReference>
<accession>A0A1B0D5E6</accession>
<evidence type="ECO:0000313" key="2">
    <source>
        <dbReference type="Proteomes" id="UP000092462"/>
    </source>
</evidence>
<reference evidence="1" key="1">
    <citation type="submission" date="2022-08" db="UniProtKB">
        <authorList>
            <consortium name="EnsemblMetazoa"/>
        </authorList>
    </citation>
    <scope>IDENTIFICATION</scope>
    <source>
        <strain evidence="1">Israel</strain>
    </source>
</reference>
<dbReference type="GeneID" id="129801731"/>
<dbReference type="RefSeq" id="XP_055703002.1">
    <property type="nucleotide sequence ID" value="XM_055847027.1"/>
</dbReference>
<keyword evidence="2" id="KW-1185">Reference proteome</keyword>
<proteinExistence type="predicted"/>
<dbReference type="KEGG" id="ppap:129801731"/>
<dbReference type="Proteomes" id="UP000092462">
    <property type="component" value="Unassembled WGS sequence"/>
</dbReference>
<sequence>MATYSVILLLTTTILAVHVNSQLCSLRDMKEHAMNACDNLARKIRSPDSHELDPAVYSYKVFNETENGRHRRALNHGWQDSYPENNGFIRISLSHKLQQFLNRRKHFHIESNDIGDSFDVALLGKFSREHRRHRHGHSHEIRTKRSDFNALVTYCCISPEDDDCNDHLCFV</sequence>
<evidence type="ECO:0000313" key="1">
    <source>
        <dbReference type="EnsemblMetazoa" id="PPAI002703-PA"/>
    </source>
</evidence>
<protein>
    <submittedName>
        <fullName evidence="1">Uncharacterized protein</fullName>
    </submittedName>
</protein>
<name>A0A1B0D5E6_PHLPP</name>
<dbReference type="VEuPathDB" id="VectorBase:PPAPM1_007430"/>
<dbReference type="VEuPathDB" id="VectorBase:PPAI002703"/>
<dbReference type="EMBL" id="AJVK01011742">
    <property type="status" value="NOT_ANNOTATED_CDS"/>
    <property type="molecule type" value="Genomic_DNA"/>
</dbReference>
<organism evidence="1 2">
    <name type="scientific">Phlebotomus papatasi</name>
    <name type="common">Sandfly</name>
    <dbReference type="NCBI Taxonomy" id="29031"/>
    <lineage>
        <taxon>Eukaryota</taxon>
        <taxon>Metazoa</taxon>
        <taxon>Ecdysozoa</taxon>
        <taxon>Arthropoda</taxon>
        <taxon>Hexapoda</taxon>
        <taxon>Insecta</taxon>
        <taxon>Pterygota</taxon>
        <taxon>Neoptera</taxon>
        <taxon>Endopterygota</taxon>
        <taxon>Diptera</taxon>
        <taxon>Nematocera</taxon>
        <taxon>Psychodoidea</taxon>
        <taxon>Psychodidae</taxon>
        <taxon>Phlebotomus</taxon>
        <taxon>Phlebotomus</taxon>
    </lineage>
</organism>